<dbReference type="PROSITE" id="PS00455">
    <property type="entry name" value="AMP_BINDING"/>
    <property type="match status" value="1"/>
</dbReference>
<dbReference type="PANTHER" id="PTHR43272:SF33">
    <property type="entry name" value="AMP-BINDING DOMAIN-CONTAINING PROTEIN-RELATED"/>
    <property type="match status" value="1"/>
</dbReference>
<dbReference type="GO" id="GO:0016020">
    <property type="term" value="C:membrane"/>
    <property type="evidence" value="ECO:0007669"/>
    <property type="project" value="TreeGrafter"/>
</dbReference>
<dbReference type="Pfam" id="PF23562">
    <property type="entry name" value="AMP-binding_C_3"/>
    <property type="match status" value="1"/>
</dbReference>
<dbReference type="RefSeq" id="WP_071927559.1">
    <property type="nucleotide sequence ID" value="NZ_CP018082.1"/>
</dbReference>
<evidence type="ECO:0000259" key="3">
    <source>
        <dbReference type="Pfam" id="PF00501"/>
    </source>
</evidence>
<dbReference type="OrthoDB" id="9803968at2"/>
<evidence type="ECO:0000256" key="2">
    <source>
        <dbReference type="ARBA" id="ARBA00022840"/>
    </source>
</evidence>
<dbReference type="InterPro" id="IPR042099">
    <property type="entry name" value="ANL_N_sf"/>
</dbReference>
<organism evidence="4 5">
    <name type="scientific">Nocardia mangyaensis</name>
    <dbReference type="NCBI Taxonomy" id="2213200"/>
    <lineage>
        <taxon>Bacteria</taxon>
        <taxon>Bacillati</taxon>
        <taxon>Actinomycetota</taxon>
        <taxon>Actinomycetes</taxon>
        <taxon>Mycobacteriales</taxon>
        <taxon>Nocardiaceae</taxon>
        <taxon>Nocardia</taxon>
    </lineage>
</organism>
<dbReference type="GO" id="GO:0005524">
    <property type="term" value="F:ATP binding"/>
    <property type="evidence" value="ECO:0007669"/>
    <property type="project" value="UniProtKB-KW"/>
</dbReference>
<dbReference type="InterPro" id="IPR000873">
    <property type="entry name" value="AMP-dep_synth/lig_dom"/>
</dbReference>
<feature type="domain" description="AMP-dependent synthetase/ligase" evidence="3">
    <location>
        <begin position="32"/>
        <end position="421"/>
    </location>
</feature>
<keyword evidence="2" id="KW-0067">ATP-binding</keyword>
<keyword evidence="1" id="KW-0547">Nucleotide-binding</keyword>
<keyword evidence="4" id="KW-0436">Ligase</keyword>
<evidence type="ECO:0000256" key="1">
    <source>
        <dbReference type="ARBA" id="ARBA00022741"/>
    </source>
</evidence>
<dbReference type="CDD" id="cd05907">
    <property type="entry name" value="VL_LC_FACS_like"/>
    <property type="match status" value="1"/>
</dbReference>
<dbReference type="InterPro" id="IPR020845">
    <property type="entry name" value="AMP-binding_CS"/>
</dbReference>
<proteinExistence type="predicted"/>
<dbReference type="Proteomes" id="UP000183810">
    <property type="component" value="Chromosome"/>
</dbReference>
<protein>
    <submittedName>
        <fullName evidence="4">Long-chain fatty acid--CoA ligase</fullName>
    </submittedName>
</protein>
<keyword evidence="5" id="KW-1185">Reference proteome</keyword>
<dbReference type="AlphaFoldDB" id="A0A1J0VQT9"/>
<gene>
    <name evidence="4" type="ORF">BOX37_10905</name>
</gene>
<dbReference type="EMBL" id="CP018082">
    <property type="protein sequence ID" value="APE34378.1"/>
    <property type="molecule type" value="Genomic_DNA"/>
</dbReference>
<dbReference type="KEGG" id="nsl:BOX37_10905"/>
<name>A0A1J0VQT9_9NOCA</name>
<evidence type="ECO:0000313" key="4">
    <source>
        <dbReference type="EMBL" id="APE34378.1"/>
    </source>
</evidence>
<accession>A0A1J0VQT9</accession>
<dbReference type="Gene3D" id="3.40.50.12780">
    <property type="entry name" value="N-terminal domain of ligase-like"/>
    <property type="match status" value="1"/>
</dbReference>
<dbReference type="SUPFAM" id="SSF56801">
    <property type="entry name" value="Acetyl-CoA synthetase-like"/>
    <property type="match status" value="1"/>
</dbReference>
<sequence length="588" mass="62152">MTTADAVREYRVAPLVTMADEDNLANVVFDRAAAGPADIVFSRKSADGWLDVRYDEFARLVLDLAKGLMASGIGPGERVLILGGTSFEWSAADFAVLSVGAVTVPVYPTSSAEQIDHIVADSRPSASFVTTDEQRELIAGVAGEALGDRAWLLGASFPEIIERGTASTDTVVDQRRARVRADDIATIVYTSGTTGVPKGCLLTHRNIFAAAANVVKLLDTVFHGPADDPASTLLFLPLAHVYGRVVQFGCVLAGVRTGLVATPAELPGELPVFRPSFLIGVPYVLEKIRKGARQAFGSARYEAAEAAAIAVGHARRTGVKSTATIDLEIHRQLRGMLGGRIDYVIAGGASLDPSTADFFTGIDVQILGAYGLTEASSTVSMSAPQANRANSVGRPVPGTTVSIAGDGEILVRGPQVFPGYWPDGGRTGESWLATGDLGHLDEDGFLFITGRRKEIIVTSGGKNVAPAPLEDRVRLHPLVSNCMVVGEGRPYVAALITVDPVALQRWADRHGVDLTDGVPTQNERLVAEIAAGVDAANQLVSRAESIRRFAVLPTDFTIEQGHLTASLRLRRAAIEADLATTVAALYPG</sequence>
<dbReference type="GO" id="GO:0004467">
    <property type="term" value="F:long-chain fatty acid-CoA ligase activity"/>
    <property type="evidence" value="ECO:0007669"/>
    <property type="project" value="TreeGrafter"/>
</dbReference>
<dbReference type="PANTHER" id="PTHR43272">
    <property type="entry name" value="LONG-CHAIN-FATTY-ACID--COA LIGASE"/>
    <property type="match status" value="1"/>
</dbReference>
<dbReference type="Pfam" id="PF00501">
    <property type="entry name" value="AMP-binding"/>
    <property type="match status" value="1"/>
</dbReference>
<reference evidence="4" key="1">
    <citation type="submission" date="2016-11" db="EMBL/GenBank/DDBJ databases">
        <authorList>
            <person name="Jaros S."/>
            <person name="Januszkiewicz K."/>
            <person name="Wedrychowicz H."/>
        </authorList>
    </citation>
    <scope>NUCLEOTIDE SEQUENCE [LARGE SCALE GENOMIC DNA]</scope>
    <source>
        <strain evidence="4">Y48</strain>
    </source>
</reference>
<evidence type="ECO:0000313" key="5">
    <source>
        <dbReference type="Proteomes" id="UP000183810"/>
    </source>
</evidence>